<sequence length="51" mass="6166">MEEMGWYYNDNRHWYEYGSQVSGFQILLSFRSGSIRFRYMNLFNTADPDTA</sequence>
<dbReference type="AlphaFoldDB" id="A0A0E9VJG2"/>
<evidence type="ECO:0000313" key="1">
    <source>
        <dbReference type="EMBL" id="JAH78151.1"/>
    </source>
</evidence>
<dbReference type="EMBL" id="GBXM01030426">
    <property type="protein sequence ID" value="JAH78151.1"/>
    <property type="molecule type" value="Transcribed_RNA"/>
</dbReference>
<organism evidence="1">
    <name type="scientific">Anguilla anguilla</name>
    <name type="common">European freshwater eel</name>
    <name type="synonym">Muraena anguilla</name>
    <dbReference type="NCBI Taxonomy" id="7936"/>
    <lineage>
        <taxon>Eukaryota</taxon>
        <taxon>Metazoa</taxon>
        <taxon>Chordata</taxon>
        <taxon>Craniata</taxon>
        <taxon>Vertebrata</taxon>
        <taxon>Euteleostomi</taxon>
        <taxon>Actinopterygii</taxon>
        <taxon>Neopterygii</taxon>
        <taxon>Teleostei</taxon>
        <taxon>Anguilliformes</taxon>
        <taxon>Anguillidae</taxon>
        <taxon>Anguilla</taxon>
    </lineage>
</organism>
<reference evidence="1" key="2">
    <citation type="journal article" date="2015" name="Fish Shellfish Immunol.">
        <title>Early steps in the European eel (Anguilla anguilla)-Vibrio vulnificus interaction in the gills: Role of the RtxA13 toxin.</title>
        <authorList>
            <person name="Callol A."/>
            <person name="Pajuelo D."/>
            <person name="Ebbesson L."/>
            <person name="Teles M."/>
            <person name="MacKenzie S."/>
            <person name="Amaro C."/>
        </authorList>
    </citation>
    <scope>NUCLEOTIDE SEQUENCE</scope>
</reference>
<protein>
    <recommendedName>
        <fullName evidence="2">WWE domain-containing protein</fullName>
    </recommendedName>
</protein>
<name>A0A0E9VJG2_ANGAN</name>
<proteinExistence type="predicted"/>
<reference evidence="1" key="1">
    <citation type="submission" date="2014-11" db="EMBL/GenBank/DDBJ databases">
        <authorList>
            <person name="Amaro Gonzalez C."/>
        </authorList>
    </citation>
    <scope>NUCLEOTIDE SEQUENCE</scope>
</reference>
<evidence type="ECO:0008006" key="2">
    <source>
        <dbReference type="Google" id="ProtNLM"/>
    </source>
</evidence>
<accession>A0A0E9VJG2</accession>